<protein>
    <recommendedName>
        <fullName evidence="4">Fork-head domain-containing protein</fullName>
    </recommendedName>
</protein>
<dbReference type="GO" id="GO:0005634">
    <property type="term" value="C:nucleus"/>
    <property type="evidence" value="ECO:0007669"/>
    <property type="project" value="UniProtKB-SubCell"/>
</dbReference>
<dbReference type="SMART" id="SM00339">
    <property type="entry name" value="FH"/>
    <property type="match status" value="1"/>
</dbReference>
<dbReference type="InterPro" id="IPR036388">
    <property type="entry name" value="WH-like_DNA-bd_sf"/>
</dbReference>
<evidence type="ECO:0000313" key="5">
    <source>
        <dbReference type="EMBL" id="TRM64675.1"/>
    </source>
</evidence>
<dbReference type="InterPro" id="IPR036390">
    <property type="entry name" value="WH_DNA-bd_sf"/>
</dbReference>
<dbReference type="OrthoDB" id="5954824at2759"/>
<accession>A0A550CIP2</accession>
<dbReference type="InterPro" id="IPR001766">
    <property type="entry name" value="Fork_head_dom"/>
</dbReference>
<feature type="DNA-binding region" description="Fork-head" evidence="2">
    <location>
        <begin position="83"/>
        <end position="165"/>
    </location>
</feature>
<dbReference type="GO" id="GO:0043565">
    <property type="term" value="F:sequence-specific DNA binding"/>
    <property type="evidence" value="ECO:0007669"/>
    <property type="project" value="InterPro"/>
</dbReference>
<feature type="region of interest" description="Disordered" evidence="3">
    <location>
        <begin position="1"/>
        <end position="47"/>
    </location>
</feature>
<name>A0A550CIP2_9AGAR</name>
<dbReference type="GO" id="GO:0003700">
    <property type="term" value="F:DNA-binding transcription factor activity"/>
    <property type="evidence" value="ECO:0007669"/>
    <property type="project" value="InterPro"/>
</dbReference>
<reference evidence="5 6" key="1">
    <citation type="journal article" date="2019" name="New Phytol.">
        <title>Comparative genomics reveals unique wood-decay strategies and fruiting body development in the Schizophyllaceae.</title>
        <authorList>
            <person name="Almasi E."/>
            <person name="Sahu N."/>
            <person name="Krizsan K."/>
            <person name="Balint B."/>
            <person name="Kovacs G.M."/>
            <person name="Kiss B."/>
            <person name="Cseklye J."/>
            <person name="Drula E."/>
            <person name="Henrissat B."/>
            <person name="Nagy I."/>
            <person name="Chovatia M."/>
            <person name="Adam C."/>
            <person name="LaButti K."/>
            <person name="Lipzen A."/>
            <person name="Riley R."/>
            <person name="Grigoriev I.V."/>
            <person name="Nagy L.G."/>
        </authorList>
    </citation>
    <scope>NUCLEOTIDE SEQUENCE [LARGE SCALE GENOMIC DNA]</scope>
    <source>
        <strain evidence="5 6">NL-1724</strain>
    </source>
</reference>
<gene>
    <name evidence="5" type="ORF">BD626DRAFT_628814</name>
</gene>
<feature type="domain" description="Fork-head" evidence="4">
    <location>
        <begin position="83"/>
        <end position="165"/>
    </location>
</feature>
<dbReference type="EMBL" id="VDMD01000006">
    <property type="protein sequence ID" value="TRM64675.1"/>
    <property type="molecule type" value="Genomic_DNA"/>
</dbReference>
<evidence type="ECO:0000256" key="3">
    <source>
        <dbReference type="SAM" id="MobiDB-lite"/>
    </source>
</evidence>
<dbReference type="Gene3D" id="1.10.10.10">
    <property type="entry name" value="Winged helix-like DNA-binding domain superfamily/Winged helix DNA-binding domain"/>
    <property type="match status" value="1"/>
</dbReference>
<dbReference type="Pfam" id="PF00250">
    <property type="entry name" value="Forkhead"/>
    <property type="match status" value="1"/>
</dbReference>
<feature type="region of interest" description="Disordered" evidence="3">
    <location>
        <begin position="155"/>
        <end position="179"/>
    </location>
</feature>
<evidence type="ECO:0000256" key="1">
    <source>
        <dbReference type="ARBA" id="ARBA00023125"/>
    </source>
</evidence>
<dbReference type="AlphaFoldDB" id="A0A550CIP2"/>
<dbReference type="PROSITE" id="PS50039">
    <property type="entry name" value="FORK_HEAD_3"/>
    <property type="match status" value="1"/>
</dbReference>
<dbReference type="Proteomes" id="UP000320762">
    <property type="component" value="Unassembled WGS sequence"/>
</dbReference>
<organism evidence="5 6">
    <name type="scientific">Schizophyllum amplum</name>
    <dbReference type="NCBI Taxonomy" id="97359"/>
    <lineage>
        <taxon>Eukaryota</taxon>
        <taxon>Fungi</taxon>
        <taxon>Dikarya</taxon>
        <taxon>Basidiomycota</taxon>
        <taxon>Agaricomycotina</taxon>
        <taxon>Agaricomycetes</taxon>
        <taxon>Agaricomycetidae</taxon>
        <taxon>Agaricales</taxon>
        <taxon>Schizophyllaceae</taxon>
        <taxon>Schizophyllum</taxon>
    </lineage>
</organism>
<evidence type="ECO:0000256" key="2">
    <source>
        <dbReference type="PROSITE-ProRule" id="PRU00089"/>
    </source>
</evidence>
<proteinExistence type="predicted"/>
<keyword evidence="2" id="KW-0539">Nucleus</keyword>
<keyword evidence="1 2" id="KW-0238">DNA-binding</keyword>
<dbReference type="SUPFAM" id="SSF46785">
    <property type="entry name" value="Winged helix' DNA-binding domain"/>
    <property type="match status" value="1"/>
</dbReference>
<sequence>MSGSKFPGYPYPNVRGQHPSAPGGRAQAGLAQRTGPRRASHRVPSNHVSQRINNEDYLRRQFRIPPYMKVDLFALPDSGAETKPPIPLDHLAKLAIHCHEQHVCTLQDMYEAVEERYLYFRGNNVDSWKGSIRHMLSLKKVYRNEGGLWWLDFSDGEGDKRQRKRGSRSSSDDDYESPA</sequence>
<evidence type="ECO:0000313" key="6">
    <source>
        <dbReference type="Proteomes" id="UP000320762"/>
    </source>
</evidence>
<comment type="subcellular location">
    <subcellularLocation>
        <location evidence="2">Nucleus</location>
    </subcellularLocation>
</comment>
<keyword evidence="6" id="KW-1185">Reference proteome</keyword>
<comment type="caution">
    <text evidence="5">The sequence shown here is derived from an EMBL/GenBank/DDBJ whole genome shotgun (WGS) entry which is preliminary data.</text>
</comment>
<dbReference type="STRING" id="97359.A0A550CIP2"/>
<dbReference type="PRINTS" id="PR00053">
    <property type="entry name" value="FORKHEAD"/>
</dbReference>
<evidence type="ECO:0000259" key="4">
    <source>
        <dbReference type="PROSITE" id="PS50039"/>
    </source>
</evidence>